<evidence type="ECO:0000313" key="3">
    <source>
        <dbReference type="Proteomes" id="UP000000763"/>
    </source>
</evidence>
<protein>
    <submittedName>
        <fullName evidence="2">Uncharacterized protein</fullName>
    </submittedName>
</protein>
<evidence type="ECO:0000313" key="2">
    <source>
        <dbReference type="EMBL" id="BAD32911.1"/>
    </source>
</evidence>
<accession>Q69X90</accession>
<sequence>MGLPTAEVWKQTIRKRGMRSKLFNSNSDLCTIRDSSNSTSCTSTHNYQPSKTALLVTIPKLLQTTPQPHPKLLSPTTANPLDSNHSRRVARSTRRYQEIIVFNVCLTSRKPQTTTIAHTPPGSPTPKTPRCCHRGSLAHFGVNGLDEAREGQRYLGPKRSDLA</sequence>
<gene>
    <name evidence="2" type="primary">P0633E08.17</name>
</gene>
<dbReference type="AlphaFoldDB" id="Q69X90"/>
<name>Q69X90_ORYSJ</name>
<dbReference type="Proteomes" id="UP000000763">
    <property type="component" value="Chromosome 6"/>
</dbReference>
<evidence type="ECO:0000256" key="1">
    <source>
        <dbReference type="SAM" id="MobiDB-lite"/>
    </source>
</evidence>
<proteinExistence type="predicted"/>
<feature type="region of interest" description="Disordered" evidence="1">
    <location>
        <begin position="65"/>
        <end position="89"/>
    </location>
</feature>
<reference evidence="3" key="2">
    <citation type="journal article" date="2008" name="Nucleic Acids Res.">
        <title>The rice annotation project database (RAP-DB): 2008 update.</title>
        <authorList>
            <consortium name="The rice annotation project (RAP)"/>
        </authorList>
    </citation>
    <scope>GENOME REANNOTATION</scope>
    <source>
        <strain evidence="3">cv. Nipponbare</strain>
    </source>
</reference>
<reference evidence="3" key="1">
    <citation type="journal article" date="2005" name="Nature">
        <title>The map-based sequence of the rice genome.</title>
        <authorList>
            <consortium name="International rice genome sequencing project (IRGSP)"/>
            <person name="Matsumoto T."/>
            <person name="Wu J."/>
            <person name="Kanamori H."/>
            <person name="Katayose Y."/>
            <person name="Fujisawa M."/>
            <person name="Namiki N."/>
            <person name="Mizuno H."/>
            <person name="Yamamoto K."/>
            <person name="Antonio B.A."/>
            <person name="Baba T."/>
            <person name="Sakata K."/>
            <person name="Nagamura Y."/>
            <person name="Aoki H."/>
            <person name="Arikawa K."/>
            <person name="Arita K."/>
            <person name="Bito T."/>
            <person name="Chiden Y."/>
            <person name="Fujitsuka N."/>
            <person name="Fukunaka R."/>
            <person name="Hamada M."/>
            <person name="Harada C."/>
            <person name="Hayashi A."/>
            <person name="Hijishita S."/>
            <person name="Honda M."/>
            <person name="Hosokawa S."/>
            <person name="Ichikawa Y."/>
            <person name="Idonuma A."/>
            <person name="Iijima M."/>
            <person name="Ikeda M."/>
            <person name="Ikeno M."/>
            <person name="Ito K."/>
            <person name="Ito S."/>
            <person name="Ito T."/>
            <person name="Ito Y."/>
            <person name="Ito Y."/>
            <person name="Iwabuchi A."/>
            <person name="Kamiya K."/>
            <person name="Karasawa W."/>
            <person name="Kurita K."/>
            <person name="Katagiri S."/>
            <person name="Kikuta A."/>
            <person name="Kobayashi H."/>
            <person name="Kobayashi N."/>
            <person name="Machita K."/>
            <person name="Maehara T."/>
            <person name="Masukawa M."/>
            <person name="Mizubayashi T."/>
            <person name="Mukai Y."/>
            <person name="Nagasaki H."/>
            <person name="Nagata Y."/>
            <person name="Naito S."/>
            <person name="Nakashima M."/>
            <person name="Nakama Y."/>
            <person name="Nakamichi Y."/>
            <person name="Nakamura M."/>
            <person name="Meguro A."/>
            <person name="Negishi M."/>
            <person name="Ohta I."/>
            <person name="Ohta T."/>
            <person name="Okamoto M."/>
            <person name="Ono N."/>
            <person name="Saji S."/>
            <person name="Sakaguchi M."/>
            <person name="Sakai K."/>
            <person name="Shibata M."/>
            <person name="Shimokawa T."/>
            <person name="Song J."/>
            <person name="Takazaki Y."/>
            <person name="Terasawa K."/>
            <person name="Tsugane M."/>
            <person name="Tsuji K."/>
            <person name="Ueda S."/>
            <person name="Waki K."/>
            <person name="Yamagata H."/>
            <person name="Yamamoto M."/>
            <person name="Yamamoto S."/>
            <person name="Yamane H."/>
            <person name="Yoshiki S."/>
            <person name="Yoshihara R."/>
            <person name="Yukawa K."/>
            <person name="Zhong H."/>
            <person name="Yano M."/>
            <person name="Yuan Q."/>
            <person name="Ouyang S."/>
            <person name="Liu J."/>
            <person name="Jones K.M."/>
            <person name="Gansberger K."/>
            <person name="Moffat K."/>
            <person name="Hill J."/>
            <person name="Bera J."/>
            <person name="Fadrosh D."/>
            <person name="Jin S."/>
            <person name="Johri S."/>
            <person name="Kim M."/>
            <person name="Overton L."/>
            <person name="Reardon M."/>
            <person name="Tsitrin T."/>
            <person name="Vuong H."/>
            <person name="Weaver B."/>
            <person name="Ciecko A."/>
            <person name="Tallon L."/>
            <person name="Jackson J."/>
            <person name="Pai G."/>
            <person name="Aken S.V."/>
            <person name="Utterback T."/>
            <person name="Reidmuller S."/>
            <person name="Feldblyum T."/>
            <person name="Hsiao J."/>
            <person name="Zismann V."/>
            <person name="Iobst S."/>
            <person name="de Vazeille A.R."/>
            <person name="Buell C.R."/>
            <person name="Ying K."/>
            <person name="Li Y."/>
            <person name="Lu T."/>
            <person name="Huang Y."/>
            <person name="Zhao Q."/>
            <person name="Feng Q."/>
            <person name="Zhang L."/>
            <person name="Zhu J."/>
            <person name="Weng Q."/>
            <person name="Mu J."/>
            <person name="Lu Y."/>
            <person name="Fan D."/>
            <person name="Liu Y."/>
            <person name="Guan J."/>
            <person name="Zhang Y."/>
            <person name="Yu S."/>
            <person name="Liu X."/>
            <person name="Zhang Y."/>
            <person name="Hong G."/>
            <person name="Han B."/>
            <person name="Choisne N."/>
            <person name="Demange N."/>
            <person name="Orjeda G."/>
            <person name="Samain S."/>
            <person name="Cattolico L."/>
            <person name="Pelletier E."/>
            <person name="Couloux A."/>
            <person name="Segurens B."/>
            <person name="Wincker P."/>
            <person name="D'Hont A."/>
            <person name="Scarpelli C."/>
            <person name="Weissenbach J."/>
            <person name="Salanoubat M."/>
            <person name="Quetier F."/>
            <person name="Yu Y."/>
            <person name="Kim H.R."/>
            <person name="Rambo T."/>
            <person name="Currie J."/>
            <person name="Collura K."/>
            <person name="Luo M."/>
            <person name="Yang T."/>
            <person name="Ammiraju J.S.S."/>
            <person name="Engler F."/>
            <person name="Soderlund C."/>
            <person name="Wing R.A."/>
            <person name="Palmer L.E."/>
            <person name="de la Bastide M."/>
            <person name="Spiegel L."/>
            <person name="Nascimento L."/>
            <person name="Zutavern T."/>
            <person name="O'Shaughnessy A."/>
            <person name="Dike S."/>
            <person name="Dedhia N."/>
            <person name="Preston R."/>
            <person name="Balija V."/>
            <person name="McCombie W.R."/>
            <person name="Chow T."/>
            <person name="Chen H."/>
            <person name="Chung M."/>
            <person name="Chen C."/>
            <person name="Shaw J."/>
            <person name="Wu H."/>
            <person name="Hsiao K."/>
            <person name="Chao Y."/>
            <person name="Chu M."/>
            <person name="Cheng C."/>
            <person name="Hour A."/>
            <person name="Lee P."/>
            <person name="Lin S."/>
            <person name="Lin Y."/>
            <person name="Liou J."/>
            <person name="Liu S."/>
            <person name="Hsing Y."/>
            <person name="Raghuvanshi S."/>
            <person name="Mohanty A."/>
            <person name="Bharti A.K."/>
            <person name="Gaur A."/>
            <person name="Gupta V."/>
            <person name="Kumar D."/>
            <person name="Ravi V."/>
            <person name="Vij S."/>
            <person name="Kapur A."/>
            <person name="Khurana P."/>
            <person name="Khurana P."/>
            <person name="Khurana J.P."/>
            <person name="Tyagi A.K."/>
            <person name="Gaikwad K."/>
            <person name="Singh A."/>
            <person name="Dalal V."/>
            <person name="Srivastava S."/>
            <person name="Dixit A."/>
            <person name="Pal A.K."/>
            <person name="Ghazi I.A."/>
            <person name="Yadav M."/>
            <person name="Pandit A."/>
            <person name="Bhargava A."/>
            <person name="Sureshbabu K."/>
            <person name="Batra K."/>
            <person name="Sharma T.R."/>
            <person name="Mohapatra T."/>
            <person name="Singh N.K."/>
            <person name="Messing J."/>
            <person name="Nelson A.B."/>
            <person name="Fuks G."/>
            <person name="Kavchok S."/>
            <person name="Keizer G."/>
            <person name="Linton E."/>
            <person name="Llaca V."/>
            <person name="Song R."/>
            <person name="Tanyolac B."/>
            <person name="Young S."/>
            <person name="Ho-Il K."/>
            <person name="Hahn J.H."/>
            <person name="Sangsakoo G."/>
            <person name="Vanavichit A."/>
            <person name="de Mattos Luiz.A.T."/>
            <person name="Zimmer P.D."/>
            <person name="Malone G."/>
            <person name="Dellagostin O."/>
            <person name="de Oliveira A.C."/>
            <person name="Bevan M."/>
            <person name="Bancroft I."/>
            <person name="Minx P."/>
            <person name="Cordum H."/>
            <person name="Wilson R."/>
            <person name="Cheng Z."/>
            <person name="Jin W."/>
            <person name="Jiang J."/>
            <person name="Leong S.A."/>
            <person name="Iwama H."/>
            <person name="Gojobori T."/>
            <person name="Itoh T."/>
            <person name="Niimura Y."/>
            <person name="Fujii Y."/>
            <person name="Habara T."/>
            <person name="Sakai H."/>
            <person name="Sato Y."/>
            <person name="Wilson G."/>
            <person name="Kumar K."/>
            <person name="McCouch S."/>
            <person name="Juretic N."/>
            <person name="Hoen D."/>
            <person name="Wright S."/>
            <person name="Bruskiewich R."/>
            <person name="Bureau T."/>
            <person name="Miyao A."/>
            <person name="Hirochika H."/>
            <person name="Nishikawa T."/>
            <person name="Kadowaki K."/>
            <person name="Sugiura M."/>
            <person name="Burr B."/>
            <person name="Sasaki T."/>
        </authorList>
    </citation>
    <scope>NUCLEOTIDE SEQUENCE [LARGE SCALE GENOMIC DNA]</scope>
    <source>
        <strain evidence="3">cv. Nipponbare</strain>
    </source>
</reference>
<organism evidence="2 3">
    <name type="scientific">Oryza sativa subsp. japonica</name>
    <name type="common">Rice</name>
    <dbReference type="NCBI Taxonomy" id="39947"/>
    <lineage>
        <taxon>Eukaryota</taxon>
        <taxon>Viridiplantae</taxon>
        <taxon>Streptophyta</taxon>
        <taxon>Embryophyta</taxon>
        <taxon>Tracheophyta</taxon>
        <taxon>Spermatophyta</taxon>
        <taxon>Magnoliopsida</taxon>
        <taxon>Liliopsida</taxon>
        <taxon>Poales</taxon>
        <taxon>Poaceae</taxon>
        <taxon>BOP clade</taxon>
        <taxon>Oryzoideae</taxon>
        <taxon>Oryzeae</taxon>
        <taxon>Oryzinae</taxon>
        <taxon>Oryza</taxon>
        <taxon>Oryza sativa</taxon>
    </lineage>
</organism>
<dbReference type="EMBL" id="AP003622">
    <property type="protein sequence ID" value="BAD32911.1"/>
    <property type="molecule type" value="Genomic_DNA"/>
</dbReference>
<feature type="compositionally biased region" description="Polar residues" evidence="1">
    <location>
        <begin position="74"/>
        <end position="83"/>
    </location>
</feature>